<evidence type="ECO:0000313" key="1">
    <source>
        <dbReference type="EMBL" id="RRT31896.1"/>
    </source>
</evidence>
<dbReference type="Proteomes" id="UP000287651">
    <property type="component" value="Unassembled WGS sequence"/>
</dbReference>
<evidence type="ECO:0000313" key="2">
    <source>
        <dbReference type="Proteomes" id="UP000287651"/>
    </source>
</evidence>
<dbReference type="EMBL" id="AMZH03035080">
    <property type="protein sequence ID" value="RRT31896.1"/>
    <property type="molecule type" value="Genomic_DNA"/>
</dbReference>
<organism evidence="1 2">
    <name type="scientific">Ensete ventricosum</name>
    <name type="common">Abyssinian banana</name>
    <name type="synonym">Musa ensete</name>
    <dbReference type="NCBI Taxonomy" id="4639"/>
    <lineage>
        <taxon>Eukaryota</taxon>
        <taxon>Viridiplantae</taxon>
        <taxon>Streptophyta</taxon>
        <taxon>Embryophyta</taxon>
        <taxon>Tracheophyta</taxon>
        <taxon>Spermatophyta</taxon>
        <taxon>Magnoliopsida</taxon>
        <taxon>Liliopsida</taxon>
        <taxon>Zingiberales</taxon>
        <taxon>Musaceae</taxon>
        <taxon>Ensete</taxon>
    </lineage>
</organism>
<gene>
    <name evidence="1" type="ORF">B296_00048782</name>
</gene>
<name>A0A426WX84_ENSVE</name>
<comment type="caution">
    <text evidence="1">The sequence shown here is derived from an EMBL/GenBank/DDBJ whole genome shotgun (WGS) entry which is preliminary data.</text>
</comment>
<proteinExistence type="predicted"/>
<accession>A0A426WX84</accession>
<reference evidence="1 2" key="1">
    <citation type="journal article" date="2014" name="Agronomy (Basel)">
        <title>A Draft Genome Sequence for Ensete ventricosum, the Drought-Tolerant Tree Against Hunger.</title>
        <authorList>
            <person name="Harrison J."/>
            <person name="Moore K.A."/>
            <person name="Paszkiewicz K."/>
            <person name="Jones T."/>
            <person name="Grant M."/>
            <person name="Ambacheew D."/>
            <person name="Muzemil S."/>
            <person name="Studholme D.J."/>
        </authorList>
    </citation>
    <scope>NUCLEOTIDE SEQUENCE [LARGE SCALE GENOMIC DNA]</scope>
</reference>
<dbReference type="AlphaFoldDB" id="A0A426WX84"/>
<sequence>LPSPSRWIRSPMKSPITTPIPVSGTANALATLASRVSSPANAPAASLSLCPTTSHPYRQPASLIFAGGFLFFSIYTVRLLPPLLPHTSALPRASGGDTSRASSIFRWSLISFPSATKNRPLGDGGVLSVHEAVFPVLHRYRISLDEQRHFRGRIPSPSLLYLLLLWLPADLPQSTICVLALSASTPSLFQQQFQSYVAKLLTSLHLSTLASRPIS</sequence>
<feature type="non-terminal residue" evidence="1">
    <location>
        <position position="1"/>
    </location>
</feature>
<protein>
    <submittedName>
        <fullName evidence="1">Uncharacterized protein</fullName>
    </submittedName>
</protein>